<dbReference type="EMBL" id="CP017560">
    <property type="protein sequence ID" value="AOV06401.1"/>
    <property type="molecule type" value="Genomic_DNA"/>
</dbReference>
<gene>
    <name evidence="2" type="ORF">BI350_01445</name>
</gene>
<reference evidence="2 3" key="1">
    <citation type="submission" date="2016-09" db="EMBL/GenBank/DDBJ databases">
        <title>Complete genome sequence of the Lysinibacillus sphaericus LMG 22257, a specie of Bacillus with ureolytic activity that can effectively biodeposit calcium carbonate.</title>
        <authorList>
            <person name="Yan W."/>
        </authorList>
    </citation>
    <scope>NUCLEOTIDE SEQUENCE [LARGE SCALE GENOMIC DNA]</scope>
    <source>
        <strain evidence="2 3">LMG 22257</strain>
    </source>
</reference>
<keyword evidence="3" id="KW-1185">Reference proteome</keyword>
<organism evidence="2 3">
    <name type="scientific">Sporosarcina ureilytica</name>
    <dbReference type="NCBI Taxonomy" id="298596"/>
    <lineage>
        <taxon>Bacteria</taxon>
        <taxon>Bacillati</taxon>
        <taxon>Bacillota</taxon>
        <taxon>Bacilli</taxon>
        <taxon>Bacillales</taxon>
        <taxon>Caryophanaceae</taxon>
        <taxon>Sporosarcina</taxon>
    </lineage>
</organism>
<evidence type="ECO:0000259" key="1">
    <source>
        <dbReference type="Pfam" id="PF03848"/>
    </source>
</evidence>
<dbReference type="GO" id="GO:0008168">
    <property type="term" value="F:methyltransferase activity"/>
    <property type="evidence" value="ECO:0007669"/>
    <property type="project" value="UniProtKB-KW"/>
</dbReference>
<feature type="domain" description="Tellurite resistance methyltransferase TehB-like" evidence="1">
    <location>
        <begin position="22"/>
        <end position="142"/>
    </location>
</feature>
<evidence type="ECO:0000313" key="3">
    <source>
        <dbReference type="Proteomes" id="UP000185746"/>
    </source>
</evidence>
<proteinExistence type="predicted"/>
<dbReference type="Pfam" id="PF03848">
    <property type="entry name" value="TehB"/>
    <property type="match status" value="1"/>
</dbReference>
<dbReference type="AlphaFoldDB" id="A0A1D8JCG9"/>
<sequence length="198" mass="23581">MAELKYEQVLNIRTTGLREWRKETHYHRYEATPYKALDELFKVYKLERSDRVVDFGCGRGRVSFYIHNRFKIPVTGVEVNDLTFDEALDNKRSYRYIAKDIEAPIQFDYALAEQYDVSETDNVFYFFNPFSVDIFKKVVHNILNSVKVNNRPIDLILYYPTGSYKNFIAKNTPFKLMNKVKVPDARDRKEKFLVYRLA</sequence>
<dbReference type="InterPro" id="IPR029063">
    <property type="entry name" value="SAM-dependent_MTases_sf"/>
</dbReference>
<dbReference type="RefSeq" id="WP_075526504.1">
    <property type="nucleotide sequence ID" value="NZ_CP017560.1"/>
</dbReference>
<dbReference type="GO" id="GO:0032259">
    <property type="term" value="P:methylation"/>
    <property type="evidence" value="ECO:0007669"/>
    <property type="project" value="UniProtKB-KW"/>
</dbReference>
<dbReference type="KEGG" id="surl:BI350_01445"/>
<keyword evidence="2" id="KW-0808">Transferase</keyword>
<name>A0A1D8JCG9_9BACL</name>
<protein>
    <submittedName>
        <fullName evidence="2">SAM-dependent methyltransferase</fullName>
    </submittedName>
</protein>
<accession>A0A1D8JCG9</accession>
<keyword evidence="2" id="KW-0489">Methyltransferase</keyword>
<dbReference type="Gene3D" id="3.40.50.150">
    <property type="entry name" value="Vaccinia Virus protein VP39"/>
    <property type="match status" value="1"/>
</dbReference>
<dbReference type="Proteomes" id="UP000185746">
    <property type="component" value="Chromosome"/>
</dbReference>
<evidence type="ECO:0000313" key="2">
    <source>
        <dbReference type="EMBL" id="AOV06401.1"/>
    </source>
</evidence>
<dbReference type="CDD" id="cd02440">
    <property type="entry name" value="AdoMet_MTases"/>
    <property type="match status" value="1"/>
</dbReference>
<dbReference type="SUPFAM" id="SSF53335">
    <property type="entry name" value="S-adenosyl-L-methionine-dependent methyltransferases"/>
    <property type="match status" value="1"/>
</dbReference>
<dbReference type="InterPro" id="IPR015985">
    <property type="entry name" value="TehB-like_dom"/>
</dbReference>